<dbReference type="Proteomes" id="UP000663760">
    <property type="component" value="Chromosome 9"/>
</dbReference>
<reference evidence="3" key="1">
    <citation type="submission" date="2020-02" db="EMBL/GenBank/DDBJ databases">
        <authorList>
            <person name="Scholz U."/>
            <person name="Mascher M."/>
            <person name="Fiebig A."/>
        </authorList>
    </citation>
    <scope>NUCLEOTIDE SEQUENCE</scope>
</reference>
<dbReference type="AlphaFoldDB" id="A0A7I8KWW8"/>
<evidence type="ECO:0000313" key="3">
    <source>
        <dbReference type="EMBL" id="CAA7402161.1"/>
    </source>
</evidence>
<feature type="transmembrane region" description="Helical" evidence="1">
    <location>
        <begin position="267"/>
        <end position="287"/>
    </location>
</feature>
<keyword evidence="1" id="KW-0472">Membrane</keyword>
<keyword evidence="1" id="KW-1133">Transmembrane helix</keyword>
<proteinExistence type="predicted"/>
<evidence type="ECO:0000256" key="1">
    <source>
        <dbReference type="SAM" id="Phobius"/>
    </source>
</evidence>
<evidence type="ECO:0000256" key="2">
    <source>
        <dbReference type="SAM" id="SignalP"/>
    </source>
</evidence>
<keyword evidence="4" id="KW-1185">Reference proteome</keyword>
<dbReference type="InterPro" id="IPR040283">
    <property type="entry name" value="DDB_G0292058-like"/>
</dbReference>
<dbReference type="PANTHER" id="PTHR31414">
    <property type="entry name" value="TRANSMEMBRANE PROTEIN DDB_G0292058"/>
    <property type="match status" value="1"/>
</dbReference>
<name>A0A7I8KWW8_SPIIN</name>
<dbReference type="OrthoDB" id="1937321at2759"/>
<organism evidence="3 4">
    <name type="scientific">Spirodela intermedia</name>
    <name type="common">Intermediate duckweed</name>
    <dbReference type="NCBI Taxonomy" id="51605"/>
    <lineage>
        <taxon>Eukaryota</taxon>
        <taxon>Viridiplantae</taxon>
        <taxon>Streptophyta</taxon>
        <taxon>Embryophyta</taxon>
        <taxon>Tracheophyta</taxon>
        <taxon>Spermatophyta</taxon>
        <taxon>Magnoliopsida</taxon>
        <taxon>Liliopsida</taxon>
        <taxon>Araceae</taxon>
        <taxon>Lemnoideae</taxon>
        <taxon>Spirodela</taxon>
    </lineage>
</organism>
<feature type="signal peptide" evidence="2">
    <location>
        <begin position="1"/>
        <end position="21"/>
    </location>
</feature>
<keyword evidence="2" id="KW-0732">Signal</keyword>
<feature type="transmembrane region" description="Helical" evidence="1">
    <location>
        <begin position="105"/>
        <end position="134"/>
    </location>
</feature>
<protein>
    <submittedName>
        <fullName evidence="3">Uncharacterized protein</fullName>
    </submittedName>
</protein>
<sequence>MELLSSEAVLLCSLFVWLSMAAGSGEFGAAGMGLDVPADSVLGKKNLAPWATGLLRYSPGGPELIAPSPSARFPLILAATRTKRPDLLNRFKFYRGGWDITNRHYWTSIGFTGAAGFILSFMWFTFFGVVLLASRCSKWGINMKHKKLSSYGRQIYLMLLVIFTCAALIGCILLSVGQDEFHKEVLDTLNFVVNQSDFTVQILRNVTEFLLLAKTVNVDQVILPQDVPGKLDKLIVDLNRAASMLSEKTTENSGKIRRVFGDVRCTLIAVAAVMLVLASVGFLLSLFQNRQAIYIFVFSGWLLVTVTLVLCGVFIILNNAISDTCVAMNEWVENPHAETALSSILPCVDERTSNSTLHQSKQVVVQLVNVINTVIHTIVNADPSQLNSSSYYNQSGPLMPALCSPFDSQLDDQRCQPPEVSLDNASLVWQSYACEVTPSGSCATVGRITPDLYRQLVVAVNASYALDHYTPFLLSLQDCNFVRETFTAIGSLHCPRLKRNLPVVEAGLAMTSAGAMLCLVLWLLHPDSPRREEASVKPGPAVPL</sequence>
<evidence type="ECO:0000313" key="4">
    <source>
        <dbReference type="Proteomes" id="UP000663760"/>
    </source>
</evidence>
<feature type="transmembrane region" description="Helical" evidence="1">
    <location>
        <begin position="155"/>
        <end position="176"/>
    </location>
</feature>
<dbReference type="GO" id="GO:0016020">
    <property type="term" value="C:membrane"/>
    <property type="evidence" value="ECO:0007669"/>
    <property type="project" value="TreeGrafter"/>
</dbReference>
<gene>
    <name evidence="3" type="ORF">SI8410_09012839</name>
</gene>
<feature type="transmembrane region" description="Helical" evidence="1">
    <location>
        <begin position="294"/>
        <end position="317"/>
    </location>
</feature>
<keyword evidence="1" id="KW-0812">Transmembrane</keyword>
<feature type="chain" id="PRO_5029553409" evidence="2">
    <location>
        <begin position="22"/>
        <end position="544"/>
    </location>
</feature>
<dbReference type="EMBL" id="LR746272">
    <property type="protein sequence ID" value="CAA7402161.1"/>
    <property type="molecule type" value="Genomic_DNA"/>
</dbReference>
<accession>A0A7I8KWW8</accession>
<dbReference type="PANTHER" id="PTHR31414:SF16">
    <property type="entry name" value="TRANSMEMBRANE PROTEIN"/>
    <property type="match status" value="1"/>
</dbReference>